<dbReference type="EMBL" id="FONA01000010">
    <property type="protein sequence ID" value="SFE36128.1"/>
    <property type="molecule type" value="Genomic_DNA"/>
</dbReference>
<name>A0A1I1ZXI8_9BACT</name>
<dbReference type="InterPro" id="IPR010502">
    <property type="entry name" value="Carb-bd_dom_fam9"/>
</dbReference>
<protein>
    <submittedName>
        <fullName evidence="2">Carbohydrate family 9 binding domain-like</fullName>
    </submittedName>
</protein>
<dbReference type="PANTHER" id="PTHR35532:SF5">
    <property type="entry name" value="CARBOHYDRATE-BINDING DOMAIN-CONTAINING PROTEIN"/>
    <property type="match status" value="1"/>
</dbReference>
<dbReference type="PANTHER" id="PTHR35532">
    <property type="entry name" value="SIMILAR TO POLYHYDROXYALKANOATE DEPOLYMERASE"/>
    <property type="match status" value="1"/>
</dbReference>
<dbReference type="InParanoid" id="A0A1I1ZXI8"/>
<reference evidence="2 3" key="1">
    <citation type="submission" date="2016-10" db="EMBL/GenBank/DDBJ databases">
        <authorList>
            <person name="de Groot N.N."/>
        </authorList>
    </citation>
    <scope>NUCLEOTIDE SEQUENCE [LARGE SCALE GENOMIC DNA]</scope>
    <source>
        <strain evidence="2 3">DSM 19012</strain>
    </source>
</reference>
<dbReference type="eggNOG" id="COG3509">
    <property type="taxonomic scope" value="Bacteria"/>
</dbReference>
<evidence type="ECO:0000313" key="2">
    <source>
        <dbReference type="EMBL" id="SFE36128.1"/>
    </source>
</evidence>
<dbReference type="GO" id="GO:0030246">
    <property type="term" value="F:carbohydrate binding"/>
    <property type="evidence" value="ECO:0007669"/>
    <property type="project" value="InterPro"/>
</dbReference>
<gene>
    <name evidence="2" type="ORF">SAMN05444380_11041</name>
</gene>
<accession>A0A1I1ZXI8</accession>
<dbReference type="STRING" id="385682.SAMN05444380_11041"/>
<dbReference type="Proteomes" id="UP000181976">
    <property type="component" value="Unassembled WGS sequence"/>
</dbReference>
<dbReference type="GO" id="GO:0004553">
    <property type="term" value="F:hydrolase activity, hydrolyzing O-glycosyl compounds"/>
    <property type="evidence" value="ECO:0007669"/>
    <property type="project" value="InterPro"/>
</dbReference>
<evidence type="ECO:0000259" key="1">
    <source>
        <dbReference type="Pfam" id="PF06452"/>
    </source>
</evidence>
<organism evidence="2 3">
    <name type="scientific">Thermophagus xiamenensis</name>
    <dbReference type="NCBI Taxonomy" id="385682"/>
    <lineage>
        <taxon>Bacteria</taxon>
        <taxon>Pseudomonadati</taxon>
        <taxon>Bacteroidota</taxon>
        <taxon>Bacteroidia</taxon>
        <taxon>Marinilabiliales</taxon>
        <taxon>Marinilabiliaceae</taxon>
        <taxon>Thermophagus</taxon>
    </lineage>
</organism>
<dbReference type="CDD" id="cd09620">
    <property type="entry name" value="CBM9_like_3"/>
    <property type="match status" value="1"/>
</dbReference>
<dbReference type="Gene3D" id="2.60.40.1190">
    <property type="match status" value="1"/>
</dbReference>
<dbReference type="SUPFAM" id="SSF49344">
    <property type="entry name" value="CBD9-like"/>
    <property type="match status" value="1"/>
</dbReference>
<feature type="domain" description="Carbohydrate-binding" evidence="1">
    <location>
        <begin position="86"/>
        <end position="244"/>
    </location>
</feature>
<dbReference type="GO" id="GO:0016052">
    <property type="term" value="P:carbohydrate catabolic process"/>
    <property type="evidence" value="ECO:0007669"/>
    <property type="project" value="InterPro"/>
</dbReference>
<keyword evidence="3" id="KW-1185">Reference proteome</keyword>
<dbReference type="Pfam" id="PF06452">
    <property type="entry name" value="CBM9_1"/>
    <property type="match status" value="1"/>
</dbReference>
<evidence type="ECO:0000313" key="3">
    <source>
        <dbReference type="Proteomes" id="UP000181976"/>
    </source>
</evidence>
<dbReference type="AlphaFoldDB" id="A0A1I1ZXI8"/>
<sequence length="402" mass="46788">MSLKYMLTINLFIKIGLTEIKVLVMTKRWLILAGLWAVYFSVTQNCLVFSQKNNFNDLILWKSEINIPQFDPRSYVCYKVSSPIVVDGKLNEEAWQLVPWTEPFMDIRGGNFPAPPFETKVKILWDNNFLYIAAQLEEPHVHAYITQRDAVIYQDNDFEVFIDPDGDTHLYYELEINALNTIWDLLLVKPYRDGGPAINGFDTKGLKTAVFIDGTLNNPSDIDVGWYVEIAIPFNALAEINNNRKPKVGDQWRINFSRVQWHTEVIHGKYVKVKDKITGKKLSEENWVWSPQGVVNMHRPETWGFVQFADSYVGNAEVEFDNKLVEKVKWVLRNIYFAQKRYYSKFGEYAEEMKQLSTIGFIPQNIPFPFEIRKGWGSYVVKIETIHGIWFINNIGKIWSDG</sequence>
<proteinExistence type="predicted"/>